<feature type="transmembrane region" description="Helical" evidence="1">
    <location>
        <begin position="344"/>
        <end position="365"/>
    </location>
</feature>
<proteinExistence type="predicted"/>
<sequence>LFKISGYSQNLTSINDVLALDQYITVECLQNGLKITVELNDLQQQTKIYEPIKLVTIGLNDSKICEMKVGENSQPEPISLLIPEICLSNNTTQKILMIAGNEIIHKFEFSCDQMWKNIIAAANLNGESVTINSSVQIGFDFNLIISSKHIPFRIIDCWTEQNNHRANILKNGIPERDSRSVPLCQLFNDANSFDDSIDPLNKYDNGQHSAIITNEMRKMWHIRLRLGWDALPDSRQKAFRQLLRTKPHLQWEAVPDLSFDTDDFLSPITIYPITIQCSVSPFSSKQSSAIVSFGPIGVFIPQFYFLEDALFPCCPMEATIAYANLLRHPIQKKFFCSKVSTSTALLVSLGAFAIAVCCTAITFSVRYKN</sequence>
<dbReference type="WBParaSite" id="EEL_0000279101-mRNA-1">
    <property type="protein sequence ID" value="EEL_0000279101-mRNA-1"/>
    <property type="gene ID" value="EEL_0000279101"/>
</dbReference>
<keyword evidence="1" id="KW-1133">Transmembrane helix</keyword>
<name>A0A0R3RMT1_9BILA</name>
<keyword evidence="2" id="KW-1185">Reference proteome</keyword>
<keyword evidence="1" id="KW-0812">Transmembrane</keyword>
<evidence type="ECO:0000313" key="2">
    <source>
        <dbReference type="Proteomes" id="UP000050640"/>
    </source>
</evidence>
<organism evidence="2 3">
    <name type="scientific">Elaeophora elaphi</name>
    <dbReference type="NCBI Taxonomy" id="1147741"/>
    <lineage>
        <taxon>Eukaryota</taxon>
        <taxon>Metazoa</taxon>
        <taxon>Ecdysozoa</taxon>
        <taxon>Nematoda</taxon>
        <taxon>Chromadorea</taxon>
        <taxon>Rhabditida</taxon>
        <taxon>Spirurina</taxon>
        <taxon>Spiruromorpha</taxon>
        <taxon>Filarioidea</taxon>
        <taxon>Onchocercidae</taxon>
        <taxon>Elaeophora</taxon>
    </lineage>
</organism>
<accession>A0A0R3RMT1</accession>
<dbReference type="Proteomes" id="UP000050640">
    <property type="component" value="Unplaced"/>
</dbReference>
<evidence type="ECO:0000256" key="1">
    <source>
        <dbReference type="SAM" id="Phobius"/>
    </source>
</evidence>
<protein>
    <submittedName>
        <fullName evidence="3">Phosphatidylinositol-glycan biosynthesis class X protein</fullName>
    </submittedName>
</protein>
<reference evidence="3" key="1">
    <citation type="submission" date="2017-02" db="UniProtKB">
        <authorList>
            <consortium name="WormBaseParasite"/>
        </authorList>
    </citation>
    <scope>IDENTIFICATION</scope>
</reference>
<evidence type="ECO:0000313" key="3">
    <source>
        <dbReference type="WBParaSite" id="EEL_0000279101-mRNA-1"/>
    </source>
</evidence>
<dbReference type="AlphaFoldDB" id="A0A0R3RMT1"/>
<keyword evidence="1" id="KW-0472">Membrane</keyword>